<evidence type="ECO:0000256" key="1">
    <source>
        <dbReference type="ARBA" id="ARBA00011063"/>
    </source>
</evidence>
<comment type="caution">
    <text evidence="6">The sequence shown here is derived from an EMBL/GenBank/DDBJ whole genome shotgun (WGS) entry which is preliminary data.</text>
</comment>
<name>A0A425Y4D4_9BACT</name>
<keyword evidence="2" id="KW-0378">Hydrolase</keyword>
<dbReference type="CDD" id="cd16343">
    <property type="entry name" value="LMWPTP"/>
    <property type="match status" value="1"/>
</dbReference>
<dbReference type="FunFam" id="3.40.50.2300:FF:000113">
    <property type="entry name" value="Low molecular weight protein-tyrosine-phosphatase"/>
    <property type="match status" value="1"/>
</dbReference>
<dbReference type="InterPro" id="IPR017867">
    <property type="entry name" value="Tyr_phospatase_low_mol_wt"/>
</dbReference>
<reference evidence="6 7" key="1">
    <citation type="submission" date="2018-07" db="EMBL/GenBank/DDBJ databases">
        <title>Draft genome sequence of Ancylomarina sp. M1P.</title>
        <authorList>
            <person name="Yadav S."/>
            <person name="Villanueva L."/>
            <person name="Damste J.S.S."/>
        </authorList>
    </citation>
    <scope>NUCLEOTIDE SEQUENCE [LARGE SCALE GENOMIC DNA]</scope>
    <source>
        <strain evidence="6 7">M1P</strain>
    </source>
</reference>
<dbReference type="InterPro" id="IPR023485">
    <property type="entry name" value="Ptyr_pPase"/>
</dbReference>
<evidence type="ECO:0000256" key="4">
    <source>
        <dbReference type="PIRSR" id="PIRSR617867-1"/>
    </source>
</evidence>
<dbReference type="PANTHER" id="PTHR47439">
    <property type="entry name" value="LOW MOLECULAR WEIGHT PHOSPHOTYROSINE PROTEIN PHOSPHATASE-RELATED"/>
    <property type="match status" value="1"/>
</dbReference>
<protein>
    <submittedName>
        <fullName evidence="6">Low molecular weight phosphotyrosine protein phosphatase</fullName>
    </submittedName>
</protein>
<dbReference type="Gene3D" id="3.40.50.2300">
    <property type="match status" value="1"/>
</dbReference>
<accession>A0A425Y4D4</accession>
<gene>
    <name evidence="6" type="ORF">DWB61_06520</name>
</gene>
<dbReference type="PRINTS" id="PR00719">
    <property type="entry name" value="LMWPTPASE"/>
</dbReference>
<dbReference type="PANTHER" id="PTHR47439:SF1">
    <property type="entry name" value="ACID PHOSPHATASE"/>
    <property type="match status" value="1"/>
</dbReference>
<organism evidence="6 7">
    <name type="scientific">Ancylomarina euxinus</name>
    <dbReference type="NCBI Taxonomy" id="2283627"/>
    <lineage>
        <taxon>Bacteria</taxon>
        <taxon>Pseudomonadati</taxon>
        <taxon>Bacteroidota</taxon>
        <taxon>Bacteroidia</taxon>
        <taxon>Marinilabiliales</taxon>
        <taxon>Marinifilaceae</taxon>
        <taxon>Ancylomarina</taxon>
    </lineage>
</organism>
<feature type="active site" description="Proton donor" evidence="4">
    <location>
        <position position="132"/>
    </location>
</feature>
<dbReference type="OrthoDB" id="9784339at2"/>
<keyword evidence="3" id="KW-0904">Protein phosphatase</keyword>
<dbReference type="InterPro" id="IPR036196">
    <property type="entry name" value="Ptyr_pPase_sf"/>
</dbReference>
<comment type="similarity">
    <text evidence="1">Belongs to the low molecular weight phosphotyrosine protein phosphatase family.</text>
</comment>
<feature type="domain" description="Phosphotyrosine protein phosphatase I" evidence="5">
    <location>
        <begin position="7"/>
        <end position="158"/>
    </location>
</feature>
<evidence type="ECO:0000313" key="7">
    <source>
        <dbReference type="Proteomes" id="UP000285794"/>
    </source>
</evidence>
<dbReference type="SMART" id="SM00226">
    <property type="entry name" value="LMWPc"/>
    <property type="match status" value="1"/>
</dbReference>
<proteinExistence type="inferred from homology"/>
<dbReference type="InterPro" id="IPR052995">
    <property type="entry name" value="LMW-PTP"/>
</dbReference>
<dbReference type="GO" id="GO:0004725">
    <property type="term" value="F:protein tyrosine phosphatase activity"/>
    <property type="evidence" value="ECO:0007669"/>
    <property type="project" value="InterPro"/>
</dbReference>
<feature type="active site" description="Nucleophile" evidence="4">
    <location>
        <position position="13"/>
    </location>
</feature>
<evidence type="ECO:0000256" key="3">
    <source>
        <dbReference type="ARBA" id="ARBA00022912"/>
    </source>
</evidence>
<dbReference type="SUPFAM" id="SSF52788">
    <property type="entry name" value="Phosphotyrosine protein phosphatases I"/>
    <property type="match status" value="1"/>
</dbReference>
<dbReference type="RefSeq" id="WP_125030083.1">
    <property type="nucleotide sequence ID" value="NZ_JAPXVP010000004.1"/>
</dbReference>
<evidence type="ECO:0000313" key="6">
    <source>
        <dbReference type="EMBL" id="RRG23082.1"/>
    </source>
</evidence>
<keyword evidence="7" id="KW-1185">Reference proteome</keyword>
<dbReference type="Pfam" id="PF01451">
    <property type="entry name" value="LMWPc"/>
    <property type="match status" value="1"/>
</dbReference>
<sequence>MENEMTKTLLFVCLGNICRSPSAEAVMNTVIEKAGKSSYITCDSAGIIGHHEGERADSRMRVHAARRSYDLISISRQFRSKTDFDKFDLIIGMDDQNIKDLQSQARNEADLKKIVKMTDYCSKYKHYKTVPDPYYGGEAGFELVLDLLEDACDGLLNHLNGKI</sequence>
<evidence type="ECO:0000259" key="5">
    <source>
        <dbReference type="SMART" id="SM00226"/>
    </source>
</evidence>
<dbReference type="AlphaFoldDB" id="A0A425Y4D4"/>
<dbReference type="Proteomes" id="UP000285794">
    <property type="component" value="Unassembled WGS sequence"/>
</dbReference>
<dbReference type="EMBL" id="QQWG01000004">
    <property type="protein sequence ID" value="RRG23082.1"/>
    <property type="molecule type" value="Genomic_DNA"/>
</dbReference>
<evidence type="ECO:0000256" key="2">
    <source>
        <dbReference type="ARBA" id="ARBA00022801"/>
    </source>
</evidence>
<feature type="active site" evidence="4">
    <location>
        <position position="19"/>
    </location>
</feature>